<name>A0ABW1NI45_9ACTN</name>
<evidence type="ECO:0000313" key="4">
    <source>
        <dbReference type="Proteomes" id="UP001596137"/>
    </source>
</evidence>
<keyword evidence="1" id="KW-0812">Transmembrane</keyword>
<accession>A0ABW1NI45</accession>
<sequence length="115" mass="11592">MDLSKSLADVVAFVAGLVAVLAVFVWAGDVDGATLPLLVLGVLLLVSGLWGLLGAGGASAWVTAAFGALLVVSPWAYGFDGTASAAWTAWLAGAVTVIVGLWTALQNRVTSPTHV</sequence>
<evidence type="ECO:0000313" key="3">
    <source>
        <dbReference type="EMBL" id="MFC6082442.1"/>
    </source>
</evidence>
<evidence type="ECO:0000259" key="2">
    <source>
        <dbReference type="Pfam" id="PF03779"/>
    </source>
</evidence>
<feature type="transmembrane region" description="Helical" evidence="1">
    <location>
        <begin position="7"/>
        <end position="27"/>
    </location>
</feature>
<protein>
    <submittedName>
        <fullName evidence="3">SPW repeat protein</fullName>
    </submittedName>
</protein>
<dbReference type="RefSeq" id="WP_380752466.1">
    <property type="nucleotide sequence ID" value="NZ_JBHSRF010000017.1"/>
</dbReference>
<keyword evidence="4" id="KW-1185">Reference proteome</keyword>
<proteinExistence type="predicted"/>
<feature type="domain" description="SPW repeat-containing integral membrane" evidence="2">
    <location>
        <begin position="8"/>
        <end position="101"/>
    </location>
</feature>
<dbReference type="Pfam" id="PF03779">
    <property type="entry name" value="SPW"/>
    <property type="match status" value="1"/>
</dbReference>
<organism evidence="3 4">
    <name type="scientific">Sphaerisporangium aureirubrum</name>
    <dbReference type="NCBI Taxonomy" id="1544736"/>
    <lineage>
        <taxon>Bacteria</taxon>
        <taxon>Bacillati</taxon>
        <taxon>Actinomycetota</taxon>
        <taxon>Actinomycetes</taxon>
        <taxon>Streptosporangiales</taxon>
        <taxon>Streptosporangiaceae</taxon>
        <taxon>Sphaerisporangium</taxon>
    </lineage>
</organism>
<reference evidence="4" key="1">
    <citation type="journal article" date="2019" name="Int. J. Syst. Evol. Microbiol.">
        <title>The Global Catalogue of Microorganisms (GCM) 10K type strain sequencing project: providing services to taxonomists for standard genome sequencing and annotation.</title>
        <authorList>
            <consortium name="The Broad Institute Genomics Platform"/>
            <consortium name="The Broad Institute Genome Sequencing Center for Infectious Disease"/>
            <person name="Wu L."/>
            <person name="Ma J."/>
        </authorList>
    </citation>
    <scope>NUCLEOTIDE SEQUENCE [LARGE SCALE GENOMIC DNA]</scope>
    <source>
        <strain evidence="4">JCM 30346</strain>
    </source>
</reference>
<dbReference type="EMBL" id="JBHSRF010000017">
    <property type="protein sequence ID" value="MFC6082442.1"/>
    <property type="molecule type" value="Genomic_DNA"/>
</dbReference>
<keyword evidence="1" id="KW-0472">Membrane</keyword>
<feature type="transmembrane region" description="Helical" evidence="1">
    <location>
        <begin position="60"/>
        <end position="79"/>
    </location>
</feature>
<dbReference type="Proteomes" id="UP001596137">
    <property type="component" value="Unassembled WGS sequence"/>
</dbReference>
<feature type="transmembrane region" description="Helical" evidence="1">
    <location>
        <begin position="33"/>
        <end position="53"/>
    </location>
</feature>
<dbReference type="InterPro" id="IPR005530">
    <property type="entry name" value="SPW"/>
</dbReference>
<keyword evidence="1" id="KW-1133">Transmembrane helix</keyword>
<comment type="caution">
    <text evidence="3">The sequence shown here is derived from an EMBL/GenBank/DDBJ whole genome shotgun (WGS) entry which is preliminary data.</text>
</comment>
<evidence type="ECO:0000256" key="1">
    <source>
        <dbReference type="SAM" id="Phobius"/>
    </source>
</evidence>
<feature type="transmembrane region" description="Helical" evidence="1">
    <location>
        <begin position="85"/>
        <end position="105"/>
    </location>
</feature>
<gene>
    <name evidence="3" type="ORF">ACFP1K_14850</name>
</gene>